<reference evidence="1 2" key="1">
    <citation type="submission" date="2018-08" db="EMBL/GenBank/DDBJ databases">
        <title>A genome reference for cultivated species of the human gut microbiota.</title>
        <authorList>
            <person name="Zou Y."/>
            <person name="Xue W."/>
            <person name="Luo G."/>
        </authorList>
    </citation>
    <scope>NUCLEOTIDE SEQUENCE [LARGE SCALE GENOMIC DNA]</scope>
    <source>
        <strain evidence="1 2">AF27-12</strain>
    </source>
</reference>
<dbReference type="RefSeq" id="WP_118035346.1">
    <property type="nucleotide sequence ID" value="NZ_QRTP01000001.1"/>
</dbReference>
<proteinExistence type="predicted"/>
<dbReference type="EMBL" id="QRTP01000001">
    <property type="protein sequence ID" value="RGQ87038.1"/>
    <property type="molecule type" value="Genomic_DNA"/>
</dbReference>
<evidence type="ECO:0000313" key="1">
    <source>
        <dbReference type="EMBL" id="RGQ87038.1"/>
    </source>
</evidence>
<dbReference type="AlphaFoldDB" id="A0A412CH56"/>
<dbReference type="Proteomes" id="UP000286147">
    <property type="component" value="Unassembled WGS sequence"/>
</dbReference>
<sequence length="293" mass="34837">MSDNKLNSNPIISIDNTSNKEINCSITVINKTKEPKLPISRQSANALFTFMNNFTYLKDILETKLIFPRYCRENIEYLGLNNLAEIAFPMKCFCDIFINKLYTHMNLYGKYGIALSKEWGLKNQIQPVQYINNSSFIINSIQDLYNHIQELHMEDDFISDKNKDIKYMENILYDRLRFIKPIYGDMYREGHLLKTLNFHDEHEWRYVLKTDDDNVYPYITEFNDLYSLSEDLTKNPDYGLKIDSDDIKYLIVKSKADRKELINFIINDCSYDEMEKYILISKIIVFNELEVDW</sequence>
<comment type="caution">
    <text evidence="1">The sequence shown here is derived from an EMBL/GenBank/DDBJ whole genome shotgun (WGS) entry which is preliminary data.</text>
</comment>
<protein>
    <submittedName>
        <fullName evidence="1">Uncharacterized protein</fullName>
    </submittedName>
</protein>
<evidence type="ECO:0000313" key="2">
    <source>
        <dbReference type="Proteomes" id="UP000286147"/>
    </source>
</evidence>
<organism evidence="1 2">
    <name type="scientific">Megamonas rupellensis</name>
    <dbReference type="NCBI Taxonomy" id="491921"/>
    <lineage>
        <taxon>Bacteria</taxon>
        <taxon>Bacillati</taxon>
        <taxon>Bacillota</taxon>
        <taxon>Negativicutes</taxon>
        <taxon>Selenomonadales</taxon>
        <taxon>Selenomonadaceae</taxon>
        <taxon>Megamonas</taxon>
    </lineage>
</organism>
<accession>A0A412CH56</accession>
<name>A0A412CH56_9FIRM</name>
<gene>
    <name evidence="1" type="ORF">DWY77_00275</name>
</gene>
<dbReference type="Pfam" id="PF10899">
    <property type="entry name" value="AbiGi"/>
    <property type="match status" value="1"/>
</dbReference>
<dbReference type="InterPro" id="IPR021223">
    <property type="entry name" value="AbiGi"/>
</dbReference>